<dbReference type="AlphaFoldDB" id="A0A1V6CD10"/>
<keyword evidence="2" id="KW-1133">Transmembrane helix</keyword>
<dbReference type="NCBIfam" id="TIGR04294">
    <property type="entry name" value="pre_pil_HX9DG"/>
    <property type="match status" value="1"/>
</dbReference>
<dbReference type="InterPro" id="IPR000983">
    <property type="entry name" value="Bac_GSPG_pilin"/>
</dbReference>
<proteinExistence type="predicted"/>
<accession>A0A1V6CD10</accession>
<dbReference type="PROSITE" id="PS00409">
    <property type="entry name" value="PROKAR_NTER_METHYL"/>
    <property type="match status" value="1"/>
</dbReference>
<keyword evidence="1" id="KW-0488">Methylation</keyword>
<comment type="caution">
    <text evidence="4">The sequence shown here is derived from an EMBL/GenBank/DDBJ whole genome shotgun (WGS) entry which is preliminary data.</text>
</comment>
<dbReference type="Pfam" id="PF07963">
    <property type="entry name" value="N_methyl"/>
    <property type="match status" value="1"/>
</dbReference>
<sequence length="298" mass="33049">MKGKGFTLIELLVVIAIIAILASMLLPVLSQAREKARAQVCASNLKQIGLAIHMYAQDYDGWVPWTHYYPASPGAGTNCASDAVPPAPGRWRAVWMIQLVPYVAPGTDASKLSWYSTDSNAVDRKIKVFQCPTTWNWPGTQVGKISLPHDPWFSNWWCSGSPNVPDTWPADSGHCYCINSGIACDFNSYCTGKWKLDSTIMRAHSSELVLVFDAPEYYAGGTVSMELMLATEWGPSSTGRNHNRGINFLMADGHVEYHRRVTPASADELSQARYRTGWKFVEGFGYTGSGWGCYYGFY</sequence>
<dbReference type="NCBIfam" id="TIGR02532">
    <property type="entry name" value="IV_pilin_GFxxxE"/>
    <property type="match status" value="1"/>
</dbReference>
<keyword evidence="2" id="KW-0812">Transmembrane</keyword>
<evidence type="ECO:0000313" key="4">
    <source>
        <dbReference type="EMBL" id="OQB74684.1"/>
    </source>
</evidence>
<gene>
    <name evidence="4" type="primary">epsG_2</name>
    <name evidence="4" type="ORF">BWX89_00397</name>
</gene>
<dbReference type="Pfam" id="PF07596">
    <property type="entry name" value="SBP_bac_10"/>
    <property type="match status" value="1"/>
</dbReference>
<dbReference type="PANTHER" id="PTHR30093">
    <property type="entry name" value="GENERAL SECRETION PATHWAY PROTEIN G"/>
    <property type="match status" value="1"/>
</dbReference>
<name>A0A1V6CD10_UNCT6</name>
<dbReference type="InterPro" id="IPR012902">
    <property type="entry name" value="N_methyl_site"/>
</dbReference>
<dbReference type="InterPro" id="IPR011453">
    <property type="entry name" value="DUF1559"/>
</dbReference>
<evidence type="ECO:0000259" key="3">
    <source>
        <dbReference type="Pfam" id="PF07596"/>
    </source>
</evidence>
<dbReference type="PRINTS" id="PR00813">
    <property type="entry name" value="BCTERIALGSPG"/>
</dbReference>
<dbReference type="GO" id="GO:0015628">
    <property type="term" value="P:protein secretion by the type II secretion system"/>
    <property type="evidence" value="ECO:0007669"/>
    <property type="project" value="InterPro"/>
</dbReference>
<dbReference type="EMBL" id="MWDQ01000033">
    <property type="protein sequence ID" value="OQB74684.1"/>
    <property type="molecule type" value="Genomic_DNA"/>
</dbReference>
<protein>
    <submittedName>
        <fullName evidence="4">Type II secretion system protein G</fullName>
    </submittedName>
</protein>
<reference evidence="4" key="1">
    <citation type="submission" date="2017-02" db="EMBL/GenBank/DDBJ databases">
        <title>Delving into the versatile metabolic prowess of the omnipresent phylum Bacteroidetes.</title>
        <authorList>
            <person name="Nobu M.K."/>
            <person name="Mei R."/>
            <person name="Narihiro T."/>
            <person name="Kuroda K."/>
            <person name="Liu W.-T."/>
        </authorList>
    </citation>
    <scope>NUCLEOTIDE SEQUENCE</scope>
    <source>
        <strain evidence="4">ADurb.Bin131</strain>
    </source>
</reference>
<dbReference type="GO" id="GO:0015627">
    <property type="term" value="C:type II protein secretion system complex"/>
    <property type="evidence" value="ECO:0007669"/>
    <property type="project" value="InterPro"/>
</dbReference>
<organism evidence="4">
    <name type="scientific">candidate division TA06 bacterium ADurb.Bin131</name>
    <dbReference type="NCBI Taxonomy" id="1852827"/>
    <lineage>
        <taxon>Bacteria</taxon>
        <taxon>Bacteria division TA06</taxon>
    </lineage>
</organism>
<dbReference type="Proteomes" id="UP000485562">
    <property type="component" value="Unassembled WGS sequence"/>
</dbReference>
<dbReference type="InterPro" id="IPR045584">
    <property type="entry name" value="Pilin-like"/>
</dbReference>
<feature type="transmembrane region" description="Helical" evidence="2">
    <location>
        <begin position="6"/>
        <end position="29"/>
    </location>
</feature>
<keyword evidence="2" id="KW-0472">Membrane</keyword>
<evidence type="ECO:0000256" key="2">
    <source>
        <dbReference type="SAM" id="Phobius"/>
    </source>
</evidence>
<dbReference type="InterPro" id="IPR027558">
    <property type="entry name" value="Pre_pil_HX9DG_C"/>
</dbReference>
<dbReference type="Gene3D" id="3.30.700.10">
    <property type="entry name" value="Glycoprotein, Type 4 Pilin"/>
    <property type="match status" value="1"/>
</dbReference>
<evidence type="ECO:0000256" key="1">
    <source>
        <dbReference type="ARBA" id="ARBA00022481"/>
    </source>
</evidence>
<dbReference type="SUPFAM" id="SSF54523">
    <property type="entry name" value="Pili subunits"/>
    <property type="match status" value="1"/>
</dbReference>
<feature type="domain" description="DUF1559" evidence="3">
    <location>
        <begin position="31"/>
        <end position="136"/>
    </location>
</feature>